<dbReference type="GO" id="GO:0016530">
    <property type="term" value="F:metallochaperone activity"/>
    <property type="evidence" value="ECO:0007669"/>
    <property type="project" value="UniProtKB-ARBA"/>
</dbReference>
<evidence type="ECO:0000256" key="4">
    <source>
        <dbReference type="ARBA" id="ARBA00022833"/>
    </source>
</evidence>
<comment type="similarity">
    <text evidence="1 5">Belongs to the HypA/HybF family.</text>
</comment>
<dbReference type="Gene3D" id="3.30.2320.80">
    <property type="match status" value="1"/>
</dbReference>
<protein>
    <recommendedName>
        <fullName evidence="5">Hydrogenase maturation factor HypA</fullName>
    </recommendedName>
</protein>
<evidence type="ECO:0000256" key="3">
    <source>
        <dbReference type="ARBA" id="ARBA00022723"/>
    </source>
</evidence>
<comment type="caution">
    <text evidence="6">The sequence shown here is derived from an EMBL/GenBank/DDBJ whole genome shotgun (WGS) entry which is preliminary data.</text>
</comment>
<evidence type="ECO:0000313" key="6">
    <source>
        <dbReference type="EMBL" id="MDG2950490.1"/>
    </source>
</evidence>
<dbReference type="PROSITE" id="PS01249">
    <property type="entry name" value="HYPA"/>
    <property type="match status" value="1"/>
</dbReference>
<keyword evidence="3 5" id="KW-0479">Metal-binding</keyword>
<dbReference type="GO" id="GO:0016151">
    <property type="term" value="F:nickel cation binding"/>
    <property type="evidence" value="ECO:0007669"/>
    <property type="project" value="UniProtKB-UniRule"/>
</dbReference>
<dbReference type="InterPro" id="IPR000688">
    <property type="entry name" value="HypA/HybF"/>
</dbReference>
<dbReference type="Proteomes" id="UP001214976">
    <property type="component" value="Unassembled WGS sequence"/>
</dbReference>
<evidence type="ECO:0000256" key="2">
    <source>
        <dbReference type="ARBA" id="ARBA00022596"/>
    </source>
</evidence>
<keyword evidence="4 5" id="KW-0862">Zinc</keyword>
<dbReference type="GO" id="GO:0051604">
    <property type="term" value="P:protein maturation"/>
    <property type="evidence" value="ECO:0007669"/>
    <property type="project" value="InterPro"/>
</dbReference>
<dbReference type="NCBIfam" id="NF009046">
    <property type="entry name" value="PRK12380.1"/>
    <property type="match status" value="1"/>
</dbReference>
<dbReference type="Pfam" id="PF01155">
    <property type="entry name" value="HypA"/>
    <property type="match status" value="1"/>
</dbReference>
<keyword evidence="2 5" id="KW-0533">Nickel</keyword>
<dbReference type="RefSeq" id="WP_317477487.1">
    <property type="nucleotide sequence ID" value="NZ_JARQTW010000012.1"/>
</dbReference>
<dbReference type="PANTHER" id="PTHR34535:SF3">
    <property type="entry name" value="HYDROGENASE MATURATION FACTOR HYPA"/>
    <property type="match status" value="1"/>
</dbReference>
<name>A0AAW6QEB0_9PAST</name>
<dbReference type="PANTHER" id="PTHR34535">
    <property type="entry name" value="HYDROGENASE MATURATION FACTOR HYPA"/>
    <property type="match status" value="1"/>
</dbReference>
<dbReference type="InterPro" id="IPR020538">
    <property type="entry name" value="Hydgase_Ni_incorp_HypA/HybF_CS"/>
</dbReference>
<comment type="function">
    <text evidence="5">Involved in the maturation of [NiFe] hydrogenases. Required for nickel insertion into the metal center of the hydrogenase.</text>
</comment>
<feature type="binding site" evidence="5">
    <location>
        <position position="92"/>
    </location>
    <ligand>
        <name>Zn(2+)</name>
        <dbReference type="ChEBI" id="CHEBI:29105"/>
    </ligand>
</feature>
<dbReference type="EMBL" id="JARQTW010000012">
    <property type="protein sequence ID" value="MDG2950490.1"/>
    <property type="molecule type" value="Genomic_DNA"/>
</dbReference>
<feature type="binding site" evidence="5">
    <location>
        <position position="2"/>
    </location>
    <ligand>
        <name>Ni(2+)</name>
        <dbReference type="ChEBI" id="CHEBI:49786"/>
    </ligand>
</feature>
<dbReference type="PIRSF" id="PIRSF004761">
    <property type="entry name" value="Hydrgn_mat_HypA"/>
    <property type="match status" value="1"/>
</dbReference>
<feature type="binding site" evidence="5">
    <location>
        <position position="76"/>
    </location>
    <ligand>
        <name>Zn(2+)</name>
        <dbReference type="ChEBI" id="CHEBI:29105"/>
    </ligand>
</feature>
<dbReference type="NCBIfam" id="TIGR00100">
    <property type="entry name" value="hypA"/>
    <property type="match status" value="1"/>
</dbReference>
<evidence type="ECO:0000256" key="5">
    <source>
        <dbReference type="HAMAP-Rule" id="MF_00213"/>
    </source>
</evidence>
<evidence type="ECO:0000313" key="7">
    <source>
        <dbReference type="Proteomes" id="UP001214976"/>
    </source>
</evidence>
<dbReference type="FunFam" id="3.30.2320.80:FF:000001">
    <property type="entry name" value="Hydrogenase maturation factor HypA"/>
    <property type="match status" value="1"/>
</dbReference>
<dbReference type="AlphaFoldDB" id="A0AAW6QEB0"/>
<sequence>MHEMSLTQNIMEIIEQQHRQHGFREVTDIWLEIGALSCVEQSALEFCFEIMRKDTVAEHCRLHFVHLPVRAWCWQCQQEVEVAAYQDCCPRCQGVHLQRQSGTEFRIKEIAVK</sequence>
<feature type="binding site" evidence="5">
    <location>
        <position position="73"/>
    </location>
    <ligand>
        <name>Zn(2+)</name>
        <dbReference type="ChEBI" id="CHEBI:29105"/>
    </ligand>
</feature>
<reference evidence="6" key="1">
    <citation type="submission" date="2023-03" db="EMBL/GenBank/DDBJ databases">
        <title>Classification of Bisgaard taxon 6 and taxon 10 as Exercitatus varius gen. nov., spec. nov.</title>
        <authorList>
            <person name="Christensen H."/>
        </authorList>
    </citation>
    <scope>NUCLEOTIDE SEQUENCE</scope>
    <source>
        <strain evidence="6">86116</strain>
    </source>
</reference>
<feature type="binding site" evidence="5">
    <location>
        <position position="89"/>
    </location>
    <ligand>
        <name>Zn(2+)</name>
        <dbReference type="ChEBI" id="CHEBI:29105"/>
    </ligand>
</feature>
<organism evidence="6 7">
    <name type="scientific">Exercitatus varius</name>
    <dbReference type="NCBI Taxonomy" id="67857"/>
    <lineage>
        <taxon>Bacteria</taxon>
        <taxon>Pseudomonadati</taxon>
        <taxon>Pseudomonadota</taxon>
        <taxon>Gammaproteobacteria</taxon>
        <taxon>Pasteurellales</taxon>
        <taxon>Pasteurellaceae</taxon>
        <taxon>Exercitatus</taxon>
    </lineage>
</organism>
<dbReference type="GO" id="GO:0008270">
    <property type="term" value="F:zinc ion binding"/>
    <property type="evidence" value="ECO:0007669"/>
    <property type="project" value="UniProtKB-UniRule"/>
</dbReference>
<gene>
    <name evidence="5 6" type="primary">hypA</name>
    <name evidence="6" type="ORF">P7M15_08170</name>
</gene>
<proteinExistence type="inferred from homology"/>
<dbReference type="HAMAP" id="MF_00213">
    <property type="entry name" value="HypA_HybF"/>
    <property type="match status" value="1"/>
</dbReference>
<evidence type="ECO:0000256" key="1">
    <source>
        <dbReference type="ARBA" id="ARBA00010748"/>
    </source>
</evidence>
<accession>A0AAW6QEB0</accession>